<gene>
    <name evidence="3" type="ORF">FTOL_11825</name>
</gene>
<dbReference type="EMBL" id="ONZP01000518">
    <property type="protein sequence ID" value="SPJ86800.1"/>
    <property type="molecule type" value="Genomic_DNA"/>
</dbReference>
<evidence type="ECO:0000256" key="1">
    <source>
        <dbReference type="SAM" id="SignalP"/>
    </source>
</evidence>
<dbReference type="Proteomes" id="UP001187734">
    <property type="component" value="Unassembled WGS sequence"/>
</dbReference>
<feature type="signal peptide" evidence="1">
    <location>
        <begin position="1"/>
        <end position="20"/>
    </location>
</feature>
<protein>
    <recommendedName>
        <fullName evidence="2">DUF7029 domain-containing protein</fullName>
    </recommendedName>
</protein>
<organism evidence="3 4">
    <name type="scientific">Fusarium torulosum</name>
    <dbReference type="NCBI Taxonomy" id="33205"/>
    <lineage>
        <taxon>Eukaryota</taxon>
        <taxon>Fungi</taxon>
        <taxon>Dikarya</taxon>
        <taxon>Ascomycota</taxon>
        <taxon>Pezizomycotina</taxon>
        <taxon>Sordariomycetes</taxon>
        <taxon>Hypocreomycetidae</taxon>
        <taxon>Hypocreales</taxon>
        <taxon>Nectriaceae</taxon>
        <taxon>Fusarium</taxon>
    </lineage>
</organism>
<dbReference type="AlphaFoldDB" id="A0AAE8MKN8"/>
<proteinExistence type="predicted"/>
<reference evidence="3" key="1">
    <citation type="submission" date="2018-03" db="EMBL/GenBank/DDBJ databases">
        <authorList>
            <person name="Guldener U."/>
        </authorList>
    </citation>
    <scope>NUCLEOTIDE SEQUENCE</scope>
</reference>
<feature type="chain" id="PRO_5041905612" description="DUF7029 domain-containing protein" evidence="1">
    <location>
        <begin position="21"/>
        <end position="466"/>
    </location>
</feature>
<feature type="domain" description="DUF7029" evidence="2">
    <location>
        <begin position="92"/>
        <end position="186"/>
    </location>
</feature>
<sequence length="466" mass="49016">MKLISIALLGVPTLTQLAYAAAVPDTDGNNLSRSATQRELASKSPTILKPLPHFSLVPARLRSLKNDKAALSHDISLGYGAEDMTASIDVTLTRPAVVLEDLSGLGSVKCSGSEMALTFTDNAAFEAASTTWPKSDFVIVTYSPDGACNGPDERGFYIVSGGDLDAEALTIHLEAKASSLEEQSKSSTINFQTGLVPSKRDISATISADLAGTLVNTDYLTLVAEQALFESTIRLKGRLDLNVMAREAKAVELDIDYSALVNLNLSASVAGEFSTDLLDYNPLAVSVSAFSIPGIIDVGPIAGFSLGIEFGAVGALNVTLNVAGGIESGKVHLDLLDSTKTATSGWTPSVEVASDVDSLVALQLNPFIELTLAVGIKAFNGILDLSAGFDVQPKIINAFSVNGDVALSSASGIKFNPPAMGECNNGAWFASTLDMDIDAFISPFYRKTLFEVNQPIYKSQCWTIAG</sequence>
<keyword evidence="1" id="KW-0732">Signal</keyword>
<evidence type="ECO:0000259" key="2">
    <source>
        <dbReference type="Pfam" id="PF22974"/>
    </source>
</evidence>
<dbReference type="Pfam" id="PF22974">
    <property type="entry name" value="DUF7029"/>
    <property type="match status" value="1"/>
</dbReference>
<evidence type="ECO:0000313" key="3">
    <source>
        <dbReference type="EMBL" id="SPJ86800.1"/>
    </source>
</evidence>
<name>A0AAE8MKN8_9HYPO</name>
<dbReference type="InterPro" id="IPR054293">
    <property type="entry name" value="DUF7029"/>
</dbReference>
<keyword evidence="4" id="KW-1185">Reference proteome</keyword>
<accession>A0AAE8MKN8</accession>
<evidence type="ECO:0000313" key="4">
    <source>
        <dbReference type="Proteomes" id="UP001187734"/>
    </source>
</evidence>
<comment type="caution">
    <text evidence="3">The sequence shown here is derived from an EMBL/GenBank/DDBJ whole genome shotgun (WGS) entry which is preliminary data.</text>
</comment>